<sequence length="293" mass="32147">MMENKSHAFIAGLFTVCLVAAALLIVWFLNMDRTVKQPYMIATNLSIPGLNPQATVRFRGLDVGKVTNIGFNKDDPGEILIYFEVKEDTPMTESTFATLSYQGVTGIASIELNDDETSDKRLVTSAENPAHVEMRSSLLNELQQRGLDILKQVQSVSTQLTVLFDEKNRETMVRTFENISKAAAAWEKVGKQLEPTVSQLPETAMEARKTIISINEASQDVKALTQKANALMESDVDSDTVQRLDSLAEDAKTTLYNVNKVLQQYKQRPSGLLFGARGPAPGPGEPGFSASGN</sequence>
<dbReference type="EMBL" id="GG658170">
    <property type="protein sequence ID" value="EEO30807.1"/>
    <property type="molecule type" value="Genomic_DNA"/>
</dbReference>
<keyword evidence="1" id="KW-0472">Membrane</keyword>
<accession>C3XC81</accession>
<dbReference type="AlphaFoldDB" id="C3XC81"/>
<dbReference type="InterPro" id="IPR003399">
    <property type="entry name" value="Mce/MlaD"/>
</dbReference>
<reference evidence="3 4" key="1">
    <citation type="submission" date="2009-02" db="EMBL/GenBank/DDBJ databases">
        <title>The Genome Sequence of Oxalobacter formigenes OXCC13.</title>
        <authorList>
            <consortium name="The Broad Institute Genome Sequencing Platform"/>
            <person name="Ward D."/>
            <person name="Young S.K."/>
            <person name="Kodira C.D."/>
            <person name="Zeng Q."/>
            <person name="Koehrsen M."/>
            <person name="Alvarado L."/>
            <person name="Berlin A."/>
            <person name="Borenstein D."/>
            <person name="Chen Z."/>
            <person name="Engels R."/>
            <person name="Freedman E."/>
            <person name="Gellesch M."/>
            <person name="Goldberg J."/>
            <person name="Griggs A."/>
            <person name="Gujja S."/>
            <person name="Heiman D."/>
            <person name="Hepburn T."/>
            <person name="Howarth C."/>
            <person name="Jen D."/>
            <person name="Larson L."/>
            <person name="Lewis B."/>
            <person name="Mehta T."/>
            <person name="Park D."/>
            <person name="Pearson M."/>
            <person name="Roberts A."/>
            <person name="Saif S."/>
            <person name="Shea T."/>
            <person name="Shenoy N."/>
            <person name="Sisk P."/>
            <person name="Stolte C."/>
            <person name="Sykes S."/>
            <person name="Walk T."/>
            <person name="White J."/>
            <person name="Yandava C."/>
            <person name="Allison M.J."/>
            <person name="Lander E."/>
            <person name="Nusbaum C."/>
            <person name="Galagan J."/>
            <person name="Birren B."/>
        </authorList>
    </citation>
    <scope>NUCLEOTIDE SEQUENCE [LARGE SCALE GENOMIC DNA]</scope>
    <source>
        <strain evidence="3 4">OXCC13</strain>
    </source>
</reference>
<organism evidence="3 4">
    <name type="scientific">Oxalobacter formigenes OXCC13</name>
    <dbReference type="NCBI Taxonomy" id="556269"/>
    <lineage>
        <taxon>Bacteria</taxon>
        <taxon>Pseudomonadati</taxon>
        <taxon>Pseudomonadota</taxon>
        <taxon>Betaproteobacteria</taxon>
        <taxon>Burkholderiales</taxon>
        <taxon>Oxalobacteraceae</taxon>
        <taxon>Oxalobacter</taxon>
    </lineage>
</organism>
<name>C3XC81_OXAFO</name>
<keyword evidence="1" id="KW-1133">Transmembrane helix</keyword>
<dbReference type="PANTHER" id="PTHR36698:SF2">
    <property type="entry name" value="MCE_MLAD DOMAIN-CONTAINING PROTEIN"/>
    <property type="match status" value="1"/>
</dbReference>
<dbReference type="HOGENOM" id="CLU_013850_1_1_4"/>
<protein>
    <recommendedName>
        <fullName evidence="2">Mce/MlaD domain-containing protein</fullName>
    </recommendedName>
</protein>
<dbReference type="STRING" id="847.BRW83_0251"/>
<feature type="transmembrane region" description="Helical" evidence="1">
    <location>
        <begin position="6"/>
        <end position="29"/>
    </location>
</feature>
<dbReference type="eggNOG" id="COG1463">
    <property type="taxonomic scope" value="Bacteria"/>
</dbReference>
<dbReference type="OrthoDB" id="5294672at2"/>
<keyword evidence="4" id="KW-1185">Reference proteome</keyword>
<feature type="domain" description="Mce/MlaD" evidence="2">
    <location>
        <begin position="48"/>
        <end position="113"/>
    </location>
</feature>
<evidence type="ECO:0000313" key="3">
    <source>
        <dbReference type="EMBL" id="EEO30807.1"/>
    </source>
</evidence>
<evidence type="ECO:0000259" key="2">
    <source>
        <dbReference type="Pfam" id="PF02470"/>
    </source>
</evidence>
<evidence type="ECO:0000256" key="1">
    <source>
        <dbReference type="SAM" id="Phobius"/>
    </source>
</evidence>
<keyword evidence="1" id="KW-0812">Transmembrane</keyword>
<evidence type="ECO:0000313" key="4">
    <source>
        <dbReference type="Proteomes" id="UP000005089"/>
    </source>
</evidence>
<dbReference type="Pfam" id="PF02470">
    <property type="entry name" value="MlaD"/>
    <property type="match status" value="1"/>
</dbReference>
<proteinExistence type="predicted"/>
<dbReference type="PANTHER" id="PTHR36698">
    <property type="entry name" value="BLL5892 PROTEIN"/>
    <property type="match status" value="1"/>
</dbReference>
<dbReference type="Proteomes" id="UP000005089">
    <property type="component" value="Unassembled WGS sequence"/>
</dbReference>
<gene>
    <name evidence="3" type="ORF">OFBG_01835</name>
</gene>